<dbReference type="GO" id="GO:0000976">
    <property type="term" value="F:transcription cis-regulatory region binding"/>
    <property type="evidence" value="ECO:0007669"/>
    <property type="project" value="TreeGrafter"/>
</dbReference>
<feature type="domain" description="HTH araC/xylS-type" evidence="5">
    <location>
        <begin position="256"/>
        <end position="354"/>
    </location>
</feature>
<gene>
    <name evidence="6" type="primary">adiY</name>
    <name evidence="7" type="ORF">GCM10007888_42120</name>
    <name evidence="6" type="ORF">MOX02_09350</name>
</gene>
<keyword evidence="2" id="KW-0238">DNA-binding</keyword>
<evidence type="ECO:0000256" key="4">
    <source>
        <dbReference type="SAM" id="MobiDB-lite"/>
    </source>
</evidence>
<dbReference type="Gene3D" id="1.10.10.60">
    <property type="entry name" value="Homeodomain-like"/>
    <property type="match status" value="1"/>
</dbReference>
<dbReference type="PANTHER" id="PTHR47894:SF1">
    <property type="entry name" value="HTH-TYPE TRANSCRIPTIONAL REGULATOR VQSM"/>
    <property type="match status" value="1"/>
</dbReference>
<evidence type="ECO:0000259" key="5">
    <source>
        <dbReference type="PROSITE" id="PS01124"/>
    </source>
</evidence>
<dbReference type="AlphaFoldDB" id="A0A512IYW1"/>
<comment type="caution">
    <text evidence="6">The sequence shown here is derived from an EMBL/GenBank/DDBJ whole genome shotgun (WGS) entry which is preliminary data.</text>
</comment>
<keyword evidence="3" id="KW-0804">Transcription</keyword>
<evidence type="ECO:0000313" key="8">
    <source>
        <dbReference type="Proteomes" id="UP000321960"/>
    </source>
</evidence>
<reference evidence="7" key="1">
    <citation type="journal article" date="2014" name="Int. J. Syst. Evol. Microbiol.">
        <title>Complete genome of a new Firmicutes species belonging to the dominant human colonic microbiota ('Ruminococcus bicirculans') reveals two chromosomes and a selective capacity to utilize plant glucans.</title>
        <authorList>
            <consortium name="NISC Comparative Sequencing Program"/>
            <person name="Wegmann U."/>
            <person name="Louis P."/>
            <person name="Goesmann A."/>
            <person name="Henrissat B."/>
            <person name="Duncan S.H."/>
            <person name="Flint H.J."/>
        </authorList>
    </citation>
    <scope>NUCLEOTIDE SEQUENCE</scope>
    <source>
        <strain evidence="7">NBRC 107715</strain>
    </source>
</reference>
<dbReference type="InterPro" id="IPR032687">
    <property type="entry name" value="AraC-type_N"/>
</dbReference>
<evidence type="ECO:0000313" key="6">
    <source>
        <dbReference type="EMBL" id="GEP02897.1"/>
    </source>
</evidence>
<name>A0A512IYW1_9HYPH</name>
<organism evidence="6 8">
    <name type="scientific">Methylobacterium oxalidis</name>
    <dbReference type="NCBI Taxonomy" id="944322"/>
    <lineage>
        <taxon>Bacteria</taxon>
        <taxon>Pseudomonadati</taxon>
        <taxon>Pseudomonadota</taxon>
        <taxon>Alphaproteobacteria</taxon>
        <taxon>Hyphomicrobiales</taxon>
        <taxon>Methylobacteriaceae</taxon>
        <taxon>Methylobacterium</taxon>
    </lineage>
</organism>
<dbReference type="GO" id="GO:0005829">
    <property type="term" value="C:cytosol"/>
    <property type="evidence" value="ECO:0007669"/>
    <property type="project" value="TreeGrafter"/>
</dbReference>
<dbReference type="SUPFAM" id="SSF46689">
    <property type="entry name" value="Homeodomain-like"/>
    <property type="match status" value="1"/>
</dbReference>
<evidence type="ECO:0000313" key="9">
    <source>
        <dbReference type="Proteomes" id="UP001156856"/>
    </source>
</evidence>
<evidence type="ECO:0000256" key="3">
    <source>
        <dbReference type="ARBA" id="ARBA00023163"/>
    </source>
</evidence>
<dbReference type="Pfam" id="PF12833">
    <property type="entry name" value="HTH_18"/>
    <property type="match status" value="1"/>
</dbReference>
<dbReference type="SMART" id="SM00342">
    <property type="entry name" value="HTH_ARAC"/>
    <property type="match status" value="1"/>
</dbReference>
<accession>A0A512IYW1</accession>
<evidence type="ECO:0000256" key="2">
    <source>
        <dbReference type="ARBA" id="ARBA00023125"/>
    </source>
</evidence>
<protein>
    <submittedName>
        <fullName evidence="6">AraC family transcriptional regulator</fullName>
    </submittedName>
</protein>
<evidence type="ECO:0000313" key="7">
    <source>
        <dbReference type="EMBL" id="GLS65830.1"/>
    </source>
</evidence>
<reference evidence="6 8" key="3">
    <citation type="submission" date="2019-07" db="EMBL/GenBank/DDBJ databases">
        <title>Whole genome shotgun sequence of Methylobacterium oxalidis NBRC 107715.</title>
        <authorList>
            <person name="Hosoyama A."/>
            <person name="Uohara A."/>
            <person name="Ohji S."/>
            <person name="Ichikawa N."/>
        </authorList>
    </citation>
    <scope>NUCLEOTIDE SEQUENCE [LARGE SCALE GENOMIC DNA]</scope>
    <source>
        <strain evidence="6 8">NBRC 107715</strain>
    </source>
</reference>
<dbReference type="PROSITE" id="PS01124">
    <property type="entry name" value="HTH_ARAC_FAMILY_2"/>
    <property type="match status" value="1"/>
</dbReference>
<dbReference type="Pfam" id="PF12625">
    <property type="entry name" value="Arabinose_bd"/>
    <property type="match status" value="1"/>
</dbReference>
<dbReference type="InterPro" id="IPR009057">
    <property type="entry name" value="Homeodomain-like_sf"/>
</dbReference>
<dbReference type="Proteomes" id="UP001156856">
    <property type="component" value="Unassembled WGS sequence"/>
</dbReference>
<keyword evidence="1" id="KW-0805">Transcription regulation</keyword>
<feature type="region of interest" description="Disordered" evidence="4">
    <location>
        <begin position="1"/>
        <end position="27"/>
    </location>
</feature>
<dbReference type="EMBL" id="BSPK01000084">
    <property type="protein sequence ID" value="GLS65830.1"/>
    <property type="molecule type" value="Genomic_DNA"/>
</dbReference>
<reference evidence="7" key="4">
    <citation type="submission" date="2023-01" db="EMBL/GenBank/DDBJ databases">
        <title>Draft genome sequence of Methylobacterium oxalidis strain NBRC 107715.</title>
        <authorList>
            <person name="Sun Q."/>
            <person name="Mori K."/>
        </authorList>
    </citation>
    <scope>NUCLEOTIDE SEQUENCE</scope>
    <source>
        <strain evidence="7">NBRC 107715</strain>
    </source>
</reference>
<dbReference type="PANTHER" id="PTHR47894">
    <property type="entry name" value="HTH-TYPE TRANSCRIPTIONAL REGULATOR GADX"/>
    <property type="match status" value="1"/>
</dbReference>
<dbReference type="GO" id="GO:0003700">
    <property type="term" value="F:DNA-binding transcription factor activity"/>
    <property type="evidence" value="ECO:0007669"/>
    <property type="project" value="InterPro"/>
</dbReference>
<keyword evidence="9" id="KW-1185">Reference proteome</keyword>
<dbReference type="InterPro" id="IPR018060">
    <property type="entry name" value="HTH_AraC"/>
</dbReference>
<dbReference type="RefSeq" id="WP_147024639.1">
    <property type="nucleotide sequence ID" value="NZ_BJZU01000014.1"/>
</dbReference>
<dbReference type="EMBL" id="BJZU01000014">
    <property type="protein sequence ID" value="GEP02897.1"/>
    <property type="molecule type" value="Genomic_DNA"/>
</dbReference>
<proteinExistence type="predicted"/>
<sequence length="358" mass="39722">MSRLDGTATWSQSTRPRPHQAPAPPSATGTLARLVVAHAAEAGLDIRPLLRRTGLTPRQIEDRQARVGAAGQAMLLDLVAGCLGDDLLGFRLGCSFEVREIGLVYYVMASAPTLGDAFRRAERYSAITNEGIVPTLSGYGGIRIRIDYVDVPRHEARQQTEFWLTAMVRVARELSGRRLRPTTFALAHGRHPGSRTMEAFLGCPIAFDAEADEIGFQAGAAETPLAGADPYLHQLLRGYCEEALSHRDRPRESLRTRVENAVVPLLPHGRPLVDDIARSLGMSQRTLSRRLAGEGLTFERVLEELRRDLALRYLRDDHLPTSRIAWLLGFQEVAAFTNAFRRWTGRTPSQVRSGRQRS</sequence>
<reference evidence="9" key="2">
    <citation type="journal article" date="2019" name="Int. J. Syst. Evol. Microbiol.">
        <title>The Global Catalogue of Microorganisms (GCM) 10K type strain sequencing project: providing services to taxonomists for standard genome sequencing and annotation.</title>
        <authorList>
            <consortium name="The Broad Institute Genomics Platform"/>
            <consortium name="The Broad Institute Genome Sequencing Center for Infectious Disease"/>
            <person name="Wu L."/>
            <person name="Ma J."/>
        </authorList>
    </citation>
    <scope>NUCLEOTIDE SEQUENCE [LARGE SCALE GENOMIC DNA]</scope>
    <source>
        <strain evidence="9">NBRC 107715</strain>
    </source>
</reference>
<dbReference type="OrthoDB" id="9805730at2"/>
<dbReference type="Proteomes" id="UP000321960">
    <property type="component" value="Unassembled WGS sequence"/>
</dbReference>
<evidence type="ECO:0000256" key="1">
    <source>
        <dbReference type="ARBA" id="ARBA00023015"/>
    </source>
</evidence>